<dbReference type="EMBL" id="MRVG01000006">
    <property type="protein sequence ID" value="PMB67606.1"/>
    <property type="molecule type" value="Genomic_DNA"/>
</dbReference>
<gene>
    <name evidence="1" type="ORF">BM221_005773</name>
</gene>
<reference evidence="1 2" key="1">
    <citation type="journal article" date="2016" name="Appl. Microbiol. Biotechnol.">
        <title>Characterization of T-DNA insertion mutants with decreased virulence in the entomopathogenic fungus Beauveria bassiana JEF-007.</title>
        <authorList>
            <person name="Kim S."/>
            <person name="Lee S.J."/>
            <person name="Nai Y.S."/>
            <person name="Yu J.S."/>
            <person name="Lee M.R."/>
            <person name="Yang Y.T."/>
            <person name="Kim J.S."/>
        </authorList>
    </citation>
    <scope>NUCLEOTIDE SEQUENCE [LARGE SCALE GENOMIC DNA]</scope>
    <source>
        <strain evidence="1 2">JEF-007</strain>
    </source>
</reference>
<evidence type="ECO:0000313" key="1">
    <source>
        <dbReference type="EMBL" id="PMB67606.1"/>
    </source>
</evidence>
<name>A0A2N6NK44_BEABA</name>
<organism evidence="1 2">
    <name type="scientific">Beauveria bassiana</name>
    <name type="common">White muscardine disease fungus</name>
    <name type="synonym">Tritirachium shiotae</name>
    <dbReference type="NCBI Taxonomy" id="176275"/>
    <lineage>
        <taxon>Eukaryota</taxon>
        <taxon>Fungi</taxon>
        <taxon>Dikarya</taxon>
        <taxon>Ascomycota</taxon>
        <taxon>Pezizomycotina</taxon>
        <taxon>Sordariomycetes</taxon>
        <taxon>Hypocreomycetidae</taxon>
        <taxon>Hypocreales</taxon>
        <taxon>Cordycipitaceae</taxon>
        <taxon>Beauveria</taxon>
    </lineage>
</organism>
<evidence type="ECO:0000313" key="2">
    <source>
        <dbReference type="Proteomes" id="UP000235728"/>
    </source>
</evidence>
<protein>
    <submittedName>
        <fullName evidence="1">Uncharacterized protein</fullName>
    </submittedName>
</protein>
<proteinExistence type="predicted"/>
<accession>A0A2N6NK44</accession>
<dbReference type="AlphaFoldDB" id="A0A2N6NK44"/>
<dbReference type="Proteomes" id="UP000235728">
    <property type="component" value="Unassembled WGS sequence"/>
</dbReference>
<comment type="caution">
    <text evidence="1">The sequence shown here is derived from an EMBL/GenBank/DDBJ whole genome shotgun (WGS) entry which is preliminary data.</text>
</comment>
<sequence>MAFVFTSRVSRPCAHLRIVQPLARSAYRTQSTLSSQPAHVAAQLDFRTFVDVLRANGDLAEIK</sequence>